<evidence type="ECO:0000313" key="2">
    <source>
        <dbReference type="EMBL" id="TFK27092.1"/>
    </source>
</evidence>
<evidence type="ECO:0000313" key="3">
    <source>
        <dbReference type="Proteomes" id="UP000307440"/>
    </source>
</evidence>
<dbReference type="EMBL" id="ML210168">
    <property type="protein sequence ID" value="TFK27092.1"/>
    <property type="molecule type" value="Genomic_DNA"/>
</dbReference>
<proteinExistence type="predicted"/>
<name>A0A5C3L3B4_COPMA</name>
<sequence length="297" mass="33478">MPGFFPNNNHRLPVFKSMLVIGPHHASAPIHLALSYAAEHPNSSPLILSSSRTSFKEDLVALNDGWISSTSRQGNMMEALSRVNLLYPPTPLHLSMLLSTVRCLGPKDVEASPSVLNPKTMLASSPGLIILHEPSLYFADHDEFSSHTLSTYMSLVTRTFAALDSLAEKRSPFQPSFALFDSGLPDLKLPLVGIKVLPSERYIPRPPNARKLEPVLPYIEKYFEWVCCFESPSEEEETVPSSQGEEEVGEDQPRSVRQFKLYRVSEELDEPHHITWEQATRPSLDQNRPTTHFRVYR</sequence>
<dbReference type="Proteomes" id="UP000307440">
    <property type="component" value="Unassembled WGS sequence"/>
</dbReference>
<dbReference type="OrthoDB" id="3224367at2759"/>
<protein>
    <submittedName>
        <fullName evidence="2">Uncharacterized protein</fullName>
    </submittedName>
</protein>
<reference evidence="2 3" key="1">
    <citation type="journal article" date="2019" name="Nat. Ecol. Evol.">
        <title>Megaphylogeny resolves global patterns of mushroom evolution.</title>
        <authorList>
            <person name="Varga T."/>
            <person name="Krizsan K."/>
            <person name="Foldi C."/>
            <person name="Dima B."/>
            <person name="Sanchez-Garcia M."/>
            <person name="Sanchez-Ramirez S."/>
            <person name="Szollosi G.J."/>
            <person name="Szarkandi J.G."/>
            <person name="Papp V."/>
            <person name="Albert L."/>
            <person name="Andreopoulos W."/>
            <person name="Angelini C."/>
            <person name="Antonin V."/>
            <person name="Barry K.W."/>
            <person name="Bougher N.L."/>
            <person name="Buchanan P."/>
            <person name="Buyck B."/>
            <person name="Bense V."/>
            <person name="Catcheside P."/>
            <person name="Chovatia M."/>
            <person name="Cooper J."/>
            <person name="Damon W."/>
            <person name="Desjardin D."/>
            <person name="Finy P."/>
            <person name="Geml J."/>
            <person name="Haridas S."/>
            <person name="Hughes K."/>
            <person name="Justo A."/>
            <person name="Karasinski D."/>
            <person name="Kautmanova I."/>
            <person name="Kiss B."/>
            <person name="Kocsube S."/>
            <person name="Kotiranta H."/>
            <person name="LaButti K.M."/>
            <person name="Lechner B.E."/>
            <person name="Liimatainen K."/>
            <person name="Lipzen A."/>
            <person name="Lukacs Z."/>
            <person name="Mihaltcheva S."/>
            <person name="Morgado L.N."/>
            <person name="Niskanen T."/>
            <person name="Noordeloos M.E."/>
            <person name="Ohm R.A."/>
            <person name="Ortiz-Santana B."/>
            <person name="Ovrebo C."/>
            <person name="Racz N."/>
            <person name="Riley R."/>
            <person name="Savchenko A."/>
            <person name="Shiryaev A."/>
            <person name="Soop K."/>
            <person name="Spirin V."/>
            <person name="Szebenyi C."/>
            <person name="Tomsovsky M."/>
            <person name="Tulloss R.E."/>
            <person name="Uehling J."/>
            <person name="Grigoriev I.V."/>
            <person name="Vagvolgyi C."/>
            <person name="Papp T."/>
            <person name="Martin F.M."/>
            <person name="Miettinen O."/>
            <person name="Hibbett D.S."/>
            <person name="Nagy L.G."/>
        </authorList>
    </citation>
    <scope>NUCLEOTIDE SEQUENCE [LARGE SCALE GENOMIC DNA]</scope>
    <source>
        <strain evidence="2 3">CBS 121175</strain>
    </source>
</reference>
<organism evidence="2 3">
    <name type="scientific">Coprinopsis marcescibilis</name>
    <name type="common">Agaric fungus</name>
    <name type="synonym">Psathyrella marcescibilis</name>
    <dbReference type="NCBI Taxonomy" id="230819"/>
    <lineage>
        <taxon>Eukaryota</taxon>
        <taxon>Fungi</taxon>
        <taxon>Dikarya</taxon>
        <taxon>Basidiomycota</taxon>
        <taxon>Agaricomycotina</taxon>
        <taxon>Agaricomycetes</taxon>
        <taxon>Agaricomycetidae</taxon>
        <taxon>Agaricales</taxon>
        <taxon>Agaricineae</taxon>
        <taxon>Psathyrellaceae</taxon>
        <taxon>Coprinopsis</taxon>
    </lineage>
</organism>
<gene>
    <name evidence="2" type="ORF">FA15DRAFT_666828</name>
</gene>
<dbReference type="STRING" id="230819.A0A5C3L3B4"/>
<evidence type="ECO:0000256" key="1">
    <source>
        <dbReference type="SAM" id="MobiDB-lite"/>
    </source>
</evidence>
<dbReference type="AlphaFoldDB" id="A0A5C3L3B4"/>
<feature type="compositionally biased region" description="Polar residues" evidence="1">
    <location>
        <begin position="277"/>
        <end position="290"/>
    </location>
</feature>
<feature type="region of interest" description="Disordered" evidence="1">
    <location>
        <begin position="273"/>
        <end position="297"/>
    </location>
</feature>
<keyword evidence="3" id="KW-1185">Reference proteome</keyword>
<accession>A0A5C3L3B4</accession>